<evidence type="ECO:0000313" key="1">
    <source>
        <dbReference type="EMBL" id="OMJ90794.1"/>
    </source>
</evidence>
<protein>
    <submittedName>
        <fullName evidence="1">Uncharacterized protein</fullName>
    </submittedName>
</protein>
<reference evidence="1 2" key="1">
    <citation type="submission" date="2016-11" db="EMBL/GenBank/DDBJ databases">
        <title>The macronuclear genome of Stentor coeruleus: a giant cell with tiny introns.</title>
        <authorList>
            <person name="Slabodnick M."/>
            <person name="Ruby J.G."/>
            <person name="Reiff S.B."/>
            <person name="Swart E.C."/>
            <person name="Gosai S."/>
            <person name="Prabakaran S."/>
            <person name="Witkowska E."/>
            <person name="Larue G.E."/>
            <person name="Fisher S."/>
            <person name="Freeman R.M."/>
            <person name="Gunawardena J."/>
            <person name="Chu W."/>
            <person name="Stover N.A."/>
            <person name="Gregory B.D."/>
            <person name="Nowacki M."/>
            <person name="Derisi J."/>
            <person name="Roy S.W."/>
            <person name="Marshall W.F."/>
            <person name="Sood P."/>
        </authorList>
    </citation>
    <scope>NUCLEOTIDE SEQUENCE [LARGE SCALE GENOMIC DNA]</scope>
    <source>
        <strain evidence="1">WM001</strain>
    </source>
</reference>
<name>A0A1R2CP70_9CILI</name>
<comment type="caution">
    <text evidence="1">The sequence shown here is derived from an EMBL/GenBank/DDBJ whole genome shotgun (WGS) entry which is preliminary data.</text>
</comment>
<dbReference type="EMBL" id="MPUH01000095">
    <property type="protein sequence ID" value="OMJ90794.1"/>
    <property type="molecule type" value="Genomic_DNA"/>
</dbReference>
<sequence>MNSKRCAFTNEGIVRRIVKAEDITWKMKLQHMHRRTISKTSEELLESLKMPNQRIIVKDRIVTAQLVRNQLAKKGLAVLREETFEESTGNISDDEITIRNIIEQRKALLPLTYIDPENTSIKNIKNTDDKILYFEPGSISTSTTTLTSNEDSNIDRVLSVLETCFLPGNEHKSARKSIFDLMQKSPEPHYALVLNDWKKLMGIFYLESATGYFHRIIGNDDISIVIPSRRVKEYLLYDPVKKTFTISTSSKFDALIML</sequence>
<proteinExistence type="predicted"/>
<accession>A0A1R2CP70</accession>
<keyword evidence="2" id="KW-1185">Reference proteome</keyword>
<dbReference type="Proteomes" id="UP000187209">
    <property type="component" value="Unassembled WGS sequence"/>
</dbReference>
<evidence type="ECO:0000313" key="2">
    <source>
        <dbReference type="Proteomes" id="UP000187209"/>
    </source>
</evidence>
<dbReference type="SUPFAM" id="SSF50346">
    <property type="entry name" value="PRC-barrel domain"/>
    <property type="match status" value="1"/>
</dbReference>
<dbReference type="InterPro" id="IPR011033">
    <property type="entry name" value="PRC_barrel-like_sf"/>
</dbReference>
<dbReference type="Gene3D" id="3.10.20.360">
    <property type="entry name" value="CKK domain"/>
    <property type="match status" value="1"/>
</dbReference>
<organism evidence="1 2">
    <name type="scientific">Stentor coeruleus</name>
    <dbReference type="NCBI Taxonomy" id="5963"/>
    <lineage>
        <taxon>Eukaryota</taxon>
        <taxon>Sar</taxon>
        <taxon>Alveolata</taxon>
        <taxon>Ciliophora</taxon>
        <taxon>Postciliodesmatophora</taxon>
        <taxon>Heterotrichea</taxon>
        <taxon>Heterotrichida</taxon>
        <taxon>Stentoridae</taxon>
        <taxon>Stentor</taxon>
    </lineage>
</organism>
<gene>
    <name evidence="1" type="ORF">SteCoe_6774</name>
</gene>
<dbReference type="InterPro" id="IPR038209">
    <property type="entry name" value="CKK_dom_sf"/>
</dbReference>
<dbReference type="AlphaFoldDB" id="A0A1R2CP70"/>